<evidence type="ECO:0000313" key="2">
    <source>
        <dbReference type="EMBL" id="MCM3713517.1"/>
    </source>
</evidence>
<dbReference type="RefSeq" id="WP_251222331.1">
    <property type="nucleotide sequence ID" value="NZ_JAMBOL010000003.1"/>
</dbReference>
<dbReference type="EMBL" id="JAMBOL010000003">
    <property type="protein sequence ID" value="MCM3713517.1"/>
    <property type="molecule type" value="Genomic_DNA"/>
</dbReference>
<accession>A0A9X2DQG9</accession>
<keyword evidence="1" id="KW-1133">Transmembrane helix</keyword>
<gene>
    <name evidence="2" type="ORF">M3202_05435</name>
</gene>
<protein>
    <submittedName>
        <fullName evidence="2">Uncharacterized protein</fullName>
    </submittedName>
</protein>
<proteinExistence type="predicted"/>
<keyword evidence="1" id="KW-0472">Membrane</keyword>
<organism evidence="2 3">
    <name type="scientific">Halalkalibacter oceani</name>
    <dbReference type="NCBI Taxonomy" id="1653776"/>
    <lineage>
        <taxon>Bacteria</taxon>
        <taxon>Bacillati</taxon>
        <taxon>Bacillota</taxon>
        <taxon>Bacilli</taxon>
        <taxon>Bacillales</taxon>
        <taxon>Bacillaceae</taxon>
        <taxon>Halalkalibacter</taxon>
    </lineage>
</organism>
<reference evidence="2" key="1">
    <citation type="submission" date="2022-05" db="EMBL/GenBank/DDBJ databases">
        <title>Comparative Genomics of Spacecraft Associated Microbes.</title>
        <authorList>
            <person name="Tran M.T."/>
            <person name="Wright A."/>
            <person name="Seuylemezian A."/>
            <person name="Eisen J."/>
            <person name="Coil D."/>
        </authorList>
    </citation>
    <scope>NUCLEOTIDE SEQUENCE</scope>
    <source>
        <strain evidence="2">214.1.1</strain>
    </source>
</reference>
<dbReference type="AlphaFoldDB" id="A0A9X2DQG9"/>
<keyword evidence="3" id="KW-1185">Reference proteome</keyword>
<evidence type="ECO:0000256" key="1">
    <source>
        <dbReference type="SAM" id="Phobius"/>
    </source>
</evidence>
<dbReference type="Proteomes" id="UP001139179">
    <property type="component" value="Unassembled WGS sequence"/>
</dbReference>
<feature type="transmembrane region" description="Helical" evidence="1">
    <location>
        <begin position="21"/>
        <end position="48"/>
    </location>
</feature>
<sequence>MDAQVDRKARPPWLKWILRIVLSYIALLAIILSITIIVILVTFGFIVIDAFTHSTSLEEFSTKYLVPVSEFMWRAFTWLIPGL</sequence>
<evidence type="ECO:0000313" key="3">
    <source>
        <dbReference type="Proteomes" id="UP001139179"/>
    </source>
</evidence>
<comment type="caution">
    <text evidence="2">The sequence shown here is derived from an EMBL/GenBank/DDBJ whole genome shotgun (WGS) entry which is preliminary data.</text>
</comment>
<keyword evidence="1" id="KW-0812">Transmembrane</keyword>
<name>A0A9X2DQG9_9BACI</name>